<comment type="caution">
    <text evidence="1">The sequence shown here is derived from an EMBL/GenBank/DDBJ whole genome shotgun (WGS) entry which is preliminary data.</text>
</comment>
<dbReference type="EMBL" id="BARW01037865">
    <property type="protein sequence ID" value="GAJ18713.1"/>
    <property type="molecule type" value="Genomic_DNA"/>
</dbReference>
<organism evidence="1">
    <name type="scientific">marine sediment metagenome</name>
    <dbReference type="NCBI Taxonomy" id="412755"/>
    <lineage>
        <taxon>unclassified sequences</taxon>
        <taxon>metagenomes</taxon>
        <taxon>ecological metagenomes</taxon>
    </lineage>
</organism>
<feature type="non-terminal residue" evidence="1">
    <location>
        <position position="1"/>
    </location>
</feature>
<gene>
    <name evidence="1" type="ORF">S12H4_58333</name>
</gene>
<accession>X1UMK9</accession>
<protein>
    <submittedName>
        <fullName evidence="1">Uncharacterized protein</fullName>
    </submittedName>
</protein>
<dbReference type="PANTHER" id="PTHR40084:SF1">
    <property type="entry name" value="PHOSPHOTRANSFERASE"/>
    <property type="match status" value="1"/>
</dbReference>
<dbReference type="AlphaFoldDB" id="X1UMK9"/>
<proteinExistence type="predicted"/>
<reference evidence="1" key="1">
    <citation type="journal article" date="2014" name="Front. Microbiol.">
        <title>High frequency of phylogenetically diverse reductive dehalogenase-homologous genes in deep subseafloor sedimentary metagenomes.</title>
        <authorList>
            <person name="Kawai M."/>
            <person name="Futagami T."/>
            <person name="Toyoda A."/>
            <person name="Takaki Y."/>
            <person name="Nishi S."/>
            <person name="Hori S."/>
            <person name="Arai W."/>
            <person name="Tsubouchi T."/>
            <person name="Morono Y."/>
            <person name="Uchiyama I."/>
            <person name="Ito T."/>
            <person name="Fujiyama A."/>
            <person name="Inagaki F."/>
            <person name="Takami H."/>
        </authorList>
    </citation>
    <scope>NUCLEOTIDE SEQUENCE</scope>
    <source>
        <strain evidence="1">Expedition CK06-06</strain>
    </source>
</reference>
<evidence type="ECO:0000313" key="1">
    <source>
        <dbReference type="EMBL" id="GAJ18713.1"/>
    </source>
</evidence>
<sequence length="123" mass="14314">GKLRKIHNIIITPSLDSAEKVADFLSRYGKTESDGRPILSLDSDRMFERIMEIDERNYLIAAHVWTPWFSLFGSKSGFDSIEECFGEHFQKILALETGLSSDPEMNWMWSKIDNFTLFSHRYC</sequence>
<dbReference type="PANTHER" id="PTHR40084">
    <property type="entry name" value="PHOSPHOHYDROLASE, PHP FAMILY"/>
    <property type="match status" value="1"/>
</dbReference>
<name>X1UMK9_9ZZZZ</name>